<sequence length="72" mass="7968">MPMLRVRPKKPLNSEIVIGFHANGLARFEFGLAAINCCAYKLYLYSAVNAYRSSVKNSAKKSRGIVKFAVST</sequence>
<keyword evidence="2" id="KW-1185">Reference proteome</keyword>
<name>A0ABN9BLM9_9NEOB</name>
<proteinExistence type="predicted"/>
<evidence type="ECO:0000313" key="2">
    <source>
        <dbReference type="Proteomes" id="UP001162483"/>
    </source>
</evidence>
<protein>
    <recommendedName>
        <fullName evidence="3">Ribosomal protein L32</fullName>
    </recommendedName>
</protein>
<reference evidence="1" key="1">
    <citation type="submission" date="2023-05" db="EMBL/GenBank/DDBJ databases">
        <authorList>
            <person name="Stuckert A."/>
        </authorList>
    </citation>
    <scope>NUCLEOTIDE SEQUENCE</scope>
</reference>
<accession>A0ABN9BLM9</accession>
<dbReference type="Proteomes" id="UP001162483">
    <property type="component" value="Unassembled WGS sequence"/>
</dbReference>
<evidence type="ECO:0008006" key="3">
    <source>
        <dbReference type="Google" id="ProtNLM"/>
    </source>
</evidence>
<organism evidence="1 2">
    <name type="scientific">Staurois parvus</name>
    <dbReference type="NCBI Taxonomy" id="386267"/>
    <lineage>
        <taxon>Eukaryota</taxon>
        <taxon>Metazoa</taxon>
        <taxon>Chordata</taxon>
        <taxon>Craniata</taxon>
        <taxon>Vertebrata</taxon>
        <taxon>Euteleostomi</taxon>
        <taxon>Amphibia</taxon>
        <taxon>Batrachia</taxon>
        <taxon>Anura</taxon>
        <taxon>Neobatrachia</taxon>
        <taxon>Ranoidea</taxon>
        <taxon>Ranidae</taxon>
        <taxon>Staurois</taxon>
    </lineage>
</organism>
<evidence type="ECO:0000313" key="1">
    <source>
        <dbReference type="EMBL" id="CAI9548421.1"/>
    </source>
</evidence>
<gene>
    <name evidence="1" type="ORF">SPARVUS_LOCUS3149829</name>
</gene>
<comment type="caution">
    <text evidence="1">The sequence shown here is derived from an EMBL/GenBank/DDBJ whole genome shotgun (WGS) entry which is preliminary data.</text>
</comment>
<dbReference type="EMBL" id="CATNWA010004682">
    <property type="protein sequence ID" value="CAI9548421.1"/>
    <property type="molecule type" value="Genomic_DNA"/>
</dbReference>